<keyword evidence="4" id="KW-1185">Reference proteome</keyword>
<evidence type="ECO:0000259" key="2">
    <source>
        <dbReference type="Pfam" id="PF07811"/>
    </source>
</evidence>
<protein>
    <submittedName>
        <fullName evidence="3">TadE-like protein</fullName>
    </submittedName>
</protein>
<sequence length="142" mass="15529">MIKNGSILRDERGSTIVEFAILAPAIIGLLFGVFQVGLGMQAKNSMRSIAQETARYAVVEYQKQNEISDAAIENWAEAQAMSAPYLLNSSFDATVTAVGTPRVDGTFEKTLTLTYTPPAVVPLVNWVSPNLTYTRPIFLLDE</sequence>
<evidence type="ECO:0000313" key="4">
    <source>
        <dbReference type="Proteomes" id="UP000320547"/>
    </source>
</evidence>
<accession>A0A562UWT2</accession>
<feature type="transmembrane region" description="Helical" evidence="1">
    <location>
        <begin position="16"/>
        <end position="38"/>
    </location>
</feature>
<name>A0A562UWT2_9SPHN</name>
<dbReference type="RefSeq" id="WP_067599599.1">
    <property type="nucleotide sequence ID" value="NZ_CP015963.1"/>
</dbReference>
<gene>
    <name evidence="3" type="ORF">JN10_1743</name>
</gene>
<dbReference type="STRING" id="476157.GCA_001663155_01613"/>
<keyword evidence="1" id="KW-1133">Transmembrane helix</keyword>
<feature type="domain" description="TadE-like" evidence="2">
    <location>
        <begin position="13"/>
        <end position="55"/>
    </location>
</feature>
<comment type="caution">
    <text evidence="3">The sequence shown here is derived from an EMBL/GenBank/DDBJ whole genome shotgun (WGS) entry which is preliminary data.</text>
</comment>
<dbReference type="Pfam" id="PF07811">
    <property type="entry name" value="TadE"/>
    <property type="match status" value="1"/>
</dbReference>
<dbReference type="EMBL" id="VLLK01000001">
    <property type="protein sequence ID" value="TWJ10085.1"/>
    <property type="molecule type" value="Genomic_DNA"/>
</dbReference>
<evidence type="ECO:0000313" key="3">
    <source>
        <dbReference type="EMBL" id="TWJ10085.1"/>
    </source>
</evidence>
<organism evidence="3 4">
    <name type="scientific">Altererythrobacter ishigakiensis</name>
    <dbReference type="NCBI Taxonomy" id="476157"/>
    <lineage>
        <taxon>Bacteria</taxon>
        <taxon>Pseudomonadati</taxon>
        <taxon>Pseudomonadota</taxon>
        <taxon>Alphaproteobacteria</taxon>
        <taxon>Sphingomonadales</taxon>
        <taxon>Erythrobacteraceae</taxon>
        <taxon>Altererythrobacter</taxon>
    </lineage>
</organism>
<reference evidence="3 4" key="1">
    <citation type="submission" date="2019-07" db="EMBL/GenBank/DDBJ databases">
        <title>Genomic Encyclopedia of Archaeal and Bacterial Type Strains, Phase II (KMG-II): from individual species to whole genera.</title>
        <authorList>
            <person name="Goeker M."/>
        </authorList>
    </citation>
    <scope>NUCLEOTIDE SEQUENCE [LARGE SCALE GENOMIC DNA]</scope>
    <source>
        <strain evidence="3 4">ATCC BAA-2084</strain>
    </source>
</reference>
<dbReference type="OrthoDB" id="7306064at2"/>
<dbReference type="AlphaFoldDB" id="A0A562UWT2"/>
<evidence type="ECO:0000256" key="1">
    <source>
        <dbReference type="SAM" id="Phobius"/>
    </source>
</evidence>
<keyword evidence="1" id="KW-0472">Membrane</keyword>
<dbReference type="Proteomes" id="UP000320547">
    <property type="component" value="Unassembled WGS sequence"/>
</dbReference>
<proteinExistence type="predicted"/>
<dbReference type="InterPro" id="IPR012495">
    <property type="entry name" value="TadE-like_dom"/>
</dbReference>
<keyword evidence="1" id="KW-0812">Transmembrane</keyword>